<dbReference type="FunCoup" id="R7UXU0">
    <property type="interactions" value="59"/>
</dbReference>
<keyword evidence="3" id="KW-0472">Membrane</keyword>
<feature type="transmembrane region" description="Helical" evidence="3">
    <location>
        <begin position="977"/>
        <end position="1003"/>
    </location>
</feature>
<dbReference type="OMA" id="KDVCHTP"/>
<keyword evidence="7" id="KW-1185">Reference proteome</keyword>
<dbReference type="EMBL" id="KB299236">
    <property type="protein sequence ID" value="ELU08231.1"/>
    <property type="molecule type" value="Genomic_DNA"/>
</dbReference>
<feature type="region of interest" description="Disordered" evidence="2">
    <location>
        <begin position="1026"/>
        <end position="1049"/>
    </location>
</feature>
<evidence type="ECO:0000313" key="7">
    <source>
        <dbReference type="Proteomes" id="UP000014760"/>
    </source>
</evidence>
<dbReference type="EMBL" id="AMQN01006824">
    <property type="status" value="NOT_ANNOTATED_CDS"/>
    <property type="molecule type" value="Genomic_DNA"/>
</dbReference>
<reference evidence="7" key="1">
    <citation type="submission" date="2012-12" db="EMBL/GenBank/DDBJ databases">
        <authorList>
            <person name="Hellsten U."/>
            <person name="Grimwood J."/>
            <person name="Chapman J.A."/>
            <person name="Shapiro H."/>
            <person name="Aerts A."/>
            <person name="Otillar R.P."/>
            <person name="Terry A.Y."/>
            <person name="Boore J.L."/>
            <person name="Simakov O."/>
            <person name="Marletaz F."/>
            <person name="Cho S.-J."/>
            <person name="Edsinger-Gonzales E."/>
            <person name="Havlak P."/>
            <person name="Kuo D.-H."/>
            <person name="Larsson T."/>
            <person name="Lv J."/>
            <person name="Arendt D."/>
            <person name="Savage R."/>
            <person name="Osoegawa K."/>
            <person name="de Jong P."/>
            <person name="Lindberg D.R."/>
            <person name="Seaver E.C."/>
            <person name="Weisblat D.A."/>
            <person name="Putnam N.H."/>
            <person name="Grigoriev I.V."/>
            <person name="Rokhsar D.S."/>
        </authorList>
    </citation>
    <scope>NUCLEOTIDE SEQUENCE</scope>
    <source>
        <strain evidence="7">I ESC-2004</strain>
    </source>
</reference>
<dbReference type="Pfam" id="PF00135">
    <property type="entry name" value="COesterase"/>
    <property type="match status" value="2"/>
</dbReference>
<dbReference type="EnsemblMetazoa" id="CapteT222750">
    <property type="protein sequence ID" value="CapteP222750"/>
    <property type="gene ID" value="CapteG222750"/>
</dbReference>
<proteinExistence type="inferred from homology"/>
<dbReference type="ESTHER" id="capte-r7uie6">
    <property type="family name" value="Gliotactin"/>
</dbReference>
<reference evidence="6" key="3">
    <citation type="submission" date="2015-06" db="UniProtKB">
        <authorList>
            <consortium name="EnsemblMetazoa"/>
        </authorList>
    </citation>
    <scope>IDENTIFICATION</scope>
</reference>
<sequence>MASEESCQSLIYVFSLIAVIFISFCAYHGDAQQVFEPYNPRDSWNPWRPPWESFDRFVHVETDYGDVKGFSVPMYLEDEYWREDFGEYPMWFMRRVNCFLGVPYALPPVGYFRFRKPQPPRWGGLWDASYFRPACPQRLDEIRNGIPDFPAANVSEDCLYMNIFVPNRTQPNLEFDKSIYPVIVWFHSGDFVHGSSQLQPGHVLAIRDVVVVTFNYRLGALGFLTTEDEHAQGNWGMFDQQQALLFIKANIKYFRGDPNSITIMGDGAGAVSVGMHLISPLTNGKDFPEQSKLFHRAILMSGTDQSPFGFVRPFWRPRELACQTDRMASEEPCQSLIYVLSLIAVIFISFCAYHGDAQQVFEPYNPRDSWNPWRPPWESFDRFVHVRTDYGDVKGFSVPMYLEDEYWREDFGEYPMWFMRRVNCFLGVPYALPPVGYFRFRKPQPPRWGGLWDASYFRPACPQRLDEIRNGIPDFPAANVSEDCLYMNIFVPNRTQPNLEFDKSIYPVIVWFHSGDFVHGSSQLQPGHVLAIRDVVVVTFNYRLGALGFLTTEDEHAQGNWGMFDQQQALLFIKANIKYFRGDPNSITIMGDGAGAVSVGMHLISPLTNGKDFPEQSKLFHRAILMSGTDQSPFGFVRPFWRPREYAARVAEQLKCPTDDTYRMIRCLRDNSTMSWQLILEAQERVKPNDGVLGTVWGPTQDGGYRDKQHNTPFLPETPLDLRRQDLFAEVPIIIGINSQDGAKMANESVRGLEGGIFPEVFKEFVLEVLTDWKVIDVYRERVYESIEFQYTYWPAPENKTARGQEFVNMITDLQYGTGMDYVAKQQSQSGREPVWMYDFNYKSWTDWLPNWMGVSHSAAVPYVFGFPFLNESILNETELVPRQYYDYEDRNMSDWMMYMWTNFAIYGEPTPNITRNITWEPFNHHNLSYLKIDFHSHNWYRYRQASYGFWKDYFPDIAKQDYLYPTATPTPIGYEYIVATGSMSTLIIVLLGAVVLLCYLLYRQSRWEREEYDTPDYEAPLHFHSGRTGEAYPESGPGTSMMGSEAPDTSYREMDTYSSAAGTSATRRPYAYPQHSVV</sequence>
<dbReference type="FunFam" id="3.40.50.1820:FF:000127">
    <property type="entry name" value="Thyroglobulin"/>
    <property type="match status" value="1"/>
</dbReference>
<protein>
    <recommendedName>
        <fullName evidence="4">Carboxylesterase type B domain-containing protein</fullName>
    </recommendedName>
</protein>
<gene>
    <name evidence="5" type="ORF">CAPTEDRAFT_222750</name>
</gene>
<feature type="domain" description="Carboxylesterase type B" evidence="4">
    <location>
        <begin position="421"/>
        <end position="951"/>
    </location>
</feature>
<accession>R7UXU0</accession>
<dbReference type="Gene3D" id="3.40.50.1820">
    <property type="entry name" value="alpha/beta hydrolase"/>
    <property type="match status" value="2"/>
</dbReference>
<evidence type="ECO:0000313" key="5">
    <source>
        <dbReference type="EMBL" id="ELU08231.1"/>
    </source>
</evidence>
<dbReference type="InterPro" id="IPR051093">
    <property type="entry name" value="Neuroligin/BSAL"/>
</dbReference>
<feature type="domain" description="Carboxylesterase type B" evidence="4">
    <location>
        <begin position="95"/>
        <end position="310"/>
    </location>
</feature>
<feature type="transmembrane region" description="Helical" evidence="3">
    <location>
        <begin position="9"/>
        <end position="29"/>
    </location>
</feature>
<name>R7UXU0_CAPTE</name>
<keyword evidence="3" id="KW-0812">Transmembrane</keyword>
<dbReference type="OrthoDB" id="6846267at2759"/>
<reference evidence="5 7" key="2">
    <citation type="journal article" date="2013" name="Nature">
        <title>Insights into bilaterian evolution from three spiralian genomes.</title>
        <authorList>
            <person name="Simakov O."/>
            <person name="Marletaz F."/>
            <person name="Cho S.J."/>
            <person name="Edsinger-Gonzales E."/>
            <person name="Havlak P."/>
            <person name="Hellsten U."/>
            <person name="Kuo D.H."/>
            <person name="Larsson T."/>
            <person name="Lv J."/>
            <person name="Arendt D."/>
            <person name="Savage R."/>
            <person name="Osoegawa K."/>
            <person name="de Jong P."/>
            <person name="Grimwood J."/>
            <person name="Chapman J.A."/>
            <person name="Shapiro H."/>
            <person name="Aerts A."/>
            <person name="Otillar R.P."/>
            <person name="Terry A.Y."/>
            <person name="Boore J.L."/>
            <person name="Grigoriev I.V."/>
            <person name="Lindberg D.R."/>
            <person name="Seaver E.C."/>
            <person name="Weisblat D.A."/>
            <person name="Putnam N.H."/>
            <person name="Rokhsar D.S."/>
        </authorList>
    </citation>
    <scope>NUCLEOTIDE SEQUENCE</scope>
    <source>
        <strain evidence="5 7">I ESC-2004</strain>
    </source>
</reference>
<keyword evidence="3" id="KW-1133">Transmembrane helix</keyword>
<dbReference type="STRING" id="283909.R7UXU0"/>
<evidence type="ECO:0000256" key="3">
    <source>
        <dbReference type="SAM" id="Phobius"/>
    </source>
</evidence>
<dbReference type="EMBL" id="AMQN01006825">
    <property type="status" value="NOT_ANNOTATED_CDS"/>
    <property type="molecule type" value="Genomic_DNA"/>
</dbReference>
<dbReference type="PANTHER" id="PTHR43903">
    <property type="entry name" value="NEUROLIGIN"/>
    <property type="match status" value="1"/>
</dbReference>
<evidence type="ECO:0000256" key="2">
    <source>
        <dbReference type="SAM" id="MobiDB-lite"/>
    </source>
</evidence>
<dbReference type="Proteomes" id="UP000014760">
    <property type="component" value="Unassembled WGS sequence"/>
</dbReference>
<dbReference type="InterPro" id="IPR002018">
    <property type="entry name" value="CarbesteraseB"/>
</dbReference>
<evidence type="ECO:0000259" key="4">
    <source>
        <dbReference type="Pfam" id="PF00135"/>
    </source>
</evidence>
<evidence type="ECO:0000313" key="6">
    <source>
        <dbReference type="EnsemblMetazoa" id="CapteP222750"/>
    </source>
</evidence>
<organism evidence="5">
    <name type="scientific">Capitella teleta</name>
    <name type="common">Polychaete worm</name>
    <dbReference type="NCBI Taxonomy" id="283909"/>
    <lineage>
        <taxon>Eukaryota</taxon>
        <taxon>Metazoa</taxon>
        <taxon>Spiralia</taxon>
        <taxon>Lophotrochozoa</taxon>
        <taxon>Annelida</taxon>
        <taxon>Polychaeta</taxon>
        <taxon>Sedentaria</taxon>
        <taxon>Scolecida</taxon>
        <taxon>Capitellidae</taxon>
        <taxon>Capitella</taxon>
    </lineage>
</organism>
<dbReference type="AlphaFoldDB" id="R7UXU0"/>
<comment type="similarity">
    <text evidence="1">Belongs to the type-B carboxylesterase/lipase family.</text>
</comment>
<evidence type="ECO:0000256" key="1">
    <source>
        <dbReference type="ARBA" id="ARBA00005964"/>
    </source>
</evidence>
<dbReference type="InterPro" id="IPR029058">
    <property type="entry name" value="AB_hydrolase_fold"/>
</dbReference>
<dbReference type="HOGENOM" id="CLU_006586_20_1_1"/>
<dbReference type="SUPFAM" id="SSF53474">
    <property type="entry name" value="alpha/beta-Hydrolases"/>
    <property type="match status" value="2"/>
</dbReference>